<dbReference type="PRINTS" id="PR00704">
    <property type="entry name" value="CALPAIN"/>
</dbReference>
<sequence length="418" mass="46239">MQIDSRDEMEAVQQNGLVKGHAYGVTNLKTILNNEVPGLLSFLGAGNRSAVRLIRLRNPWGRKEWNGRFSDGSPEWNQISQQKRKELGLIFEDDGEFWMAFDDFCKHFTSVSLCRIIYNSLIGSLLSGGAKNWSEGVFKGEWKQADKCGGCINNLGTFFNNPQYRFDVANDDEPVMISLSQPDNRHMRSSGGGNYLTIGFYVMRIEINRKTRVRMLKAKAGCSAYGATRTRTLHMTLKPGRYCVIPTTFEPGQEGQFLLRVLTSYDCHPGTLEVDLPKQKLMGGLMSGGSIDAQYLMSVTVRQADGLPLSAKGSLPDPFVVLDCEGKTAKTPVVFNSTSPVFNETALFYRKTLAAPVNLQVLNRNLMKDTLIGQTSMSCNQVTNGRVRQFQCPLQGKDSAAAGVIVIDVAIYTDLAAV</sequence>
<dbReference type="FunFam" id="3.90.70.10:FF:000114">
    <property type="entry name" value="Calpain a"/>
    <property type="match status" value="1"/>
</dbReference>
<reference evidence="9 10" key="1">
    <citation type="journal article" date="2016" name="Nat. Commun.">
        <title>Extremotolerant tardigrade genome and improved radiotolerance of human cultured cells by tardigrade-unique protein.</title>
        <authorList>
            <person name="Hashimoto T."/>
            <person name="Horikawa D.D."/>
            <person name="Saito Y."/>
            <person name="Kuwahara H."/>
            <person name="Kozuka-Hata H."/>
            <person name="Shin-I T."/>
            <person name="Minakuchi Y."/>
            <person name="Ohishi K."/>
            <person name="Motoyama A."/>
            <person name="Aizu T."/>
            <person name="Enomoto A."/>
            <person name="Kondo K."/>
            <person name="Tanaka S."/>
            <person name="Hara Y."/>
            <person name="Koshikawa S."/>
            <person name="Sagara H."/>
            <person name="Miura T."/>
            <person name="Yokobori S."/>
            <person name="Miyagawa K."/>
            <person name="Suzuki Y."/>
            <person name="Kubo T."/>
            <person name="Oyama M."/>
            <person name="Kohara Y."/>
            <person name="Fujiyama A."/>
            <person name="Arakawa K."/>
            <person name="Katayama T."/>
            <person name="Toyoda A."/>
            <person name="Kunieda T."/>
        </authorList>
    </citation>
    <scope>NUCLEOTIDE SEQUENCE [LARGE SCALE GENOMIC DNA]</scope>
    <source>
        <strain evidence="9 10">YOKOZUNA-1</strain>
    </source>
</reference>
<evidence type="ECO:0000256" key="3">
    <source>
        <dbReference type="ARBA" id="ARBA00022801"/>
    </source>
</evidence>
<feature type="domain" description="C2" evidence="7">
    <location>
        <begin position="277"/>
        <end position="394"/>
    </location>
</feature>
<dbReference type="OrthoDB" id="424753at2759"/>
<dbReference type="InterPro" id="IPR022683">
    <property type="entry name" value="Calpain_III"/>
</dbReference>
<dbReference type="PANTHER" id="PTHR10183:SF379">
    <property type="entry name" value="CALPAIN-5"/>
    <property type="match status" value="1"/>
</dbReference>
<comment type="similarity">
    <text evidence="1">Belongs to the peptidase C2 family.</text>
</comment>
<protein>
    <recommendedName>
        <fullName evidence="11">Calpain catalytic domain-containing protein</fullName>
    </recommendedName>
</protein>
<dbReference type="Gene3D" id="2.60.40.150">
    <property type="entry name" value="C2 domain"/>
    <property type="match status" value="1"/>
</dbReference>
<keyword evidence="3" id="KW-0378">Hydrolase</keyword>
<dbReference type="Pfam" id="PF01067">
    <property type="entry name" value="Calpain_III"/>
    <property type="match status" value="1"/>
</dbReference>
<evidence type="ECO:0000256" key="6">
    <source>
        <dbReference type="PROSITE-ProRule" id="PRU00239"/>
    </source>
</evidence>
<dbReference type="CDD" id="cd00214">
    <property type="entry name" value="Calpain_III"/>
    <property type="match status" value="1"/>
</dbReference>
<feature type="active site" evidence="5">
    <location>
        <position position="58"/>
    </location>
</feature>
<dbReference type="SUPFAM" id="SSF54001">
    <property type="entry name" value="Cysteine proteinases"/>
    <property type="match status" value="1"/>
</dbReference>
<dbReference type="SMART" id="SM00720">
    <property type="entry name" value="calpain_III"/>
    <property type="match status" value="1"/>
</dbReference>
<dbReference type="GO" id="GO:0005737">
    <property type="term" value="C:cytoplasm"/>
    <property type="evidence" value="ECO:0007669"/>
    <property type="project" value="TreeGrafter"/>
</dbReference>
<dbReference type="PROSITE" id="PS50004">
    <property type="entry name" value="C2"/>
    <property type="match status" value="1"/>
</dbReference>
<dbReference type="InterPro" id="IPR035892">
    <property type="entry name" value="C2_domain_sf"/>
</dbReference>
<accession>A0A1D1VYU7</accession>
<keyword evidence="10" id="KW-1185">Reference proteome</keyword>
<dbReference type="SMART" id="SM00239">
    <property type="entry name" value="C2"/>
    <property type="match status" value="1"/>
</dbReference>
<name>A0A1D1VYU7_RAMVA</name>
<evidence type="ECO:0008006" key="11">
    <source>
        <dbReference type="Google" id="ProtNLM"/>
    </source>
</evidence>
<feature type="domain" description="Calpain catalytic" evidence="8">
    <location>
        <begin position="1"/>
        <end position="117"/>
    </location>
</feature>
<dbReference type="InterPro" id="IPR036213">
    <property type="entry name" value="Calpain_III_sf"/>
</dbReference>
<dbReference type="GO" id="GO:0006508">
    <property type="term" value="P:proteolysis"/>
    <property type="evidence" value="ECO:0007669"/>
    <property type="project" value="UniProtKB-KW"/>
</dbReference>
<evidence type="ECO:0000256" key="5">
    <source>
        <dbReference type="PIRSR" id="PIRSR622684-1"/>
    </source>
</evidence>
<gene>
    <name evidence="9" type="primary">RvY_15199</name>
    <name evidence="9" type="synonym">RvY_15199.2</name>
    <name evidence="9" type="ORF">RvY_15199-2</name>
</gene>
<dbReference type="SUPFAM" id="SSF49758">
    <property type="entry name" value="Calpain large subunit, middle domain (domain III)"/>
    <property type="match status" value="1"/>
</dbReference>
<dbReference type="GO" id="GO:0004198">
    <property type="term" value="F:calcium-dependent cysteine-type endopeptidase activity"/>
    <property type="evidence" value="ECO:0007669"/>
    <property type="project" value="InterPro"/>
</dbReference>
<comment type="caution">
    <text evidence="9">The sequence shown here is derived from an EMBL/GenBank/DDBJ whole genome shotgun (WGS) entry which is preliminary data.</text>
</comment>
<evidence type="ECO:0000256" key="1">
    <source>
        <dbReference type="ARBA" id="ARBA00007623"/>
    </source>
</evidence>
<organism evidence="9 10">
    <name type="scientific">Ramazzottius varieornatus</name>
    <name type="common">Water bear</name>
    <name type="synonym">Tardigrade</name>
    <dbReference type="NCBI Taxonomy" id="947166"/>
    <lineage>
        <taxon>Eukaryota</taxon>
        <taxon>Metazoa</taxon>
        <taxon>Ecdysozoa</taxon>
        <taxon>Tardigrada</taxon>
        <taxon>Eutardigrada</taxon>
        <taxon>Parachela</taxon>
        <taxon>Hypsibioidea</taxon>
        <taxon>Ramazzottiidae</taxon>
        <taxon>Ramazzottius</taxon>
    </lineage>
</organism>
<feature type="active site" evidence="5">
    <location>
        <position position="21"/>
    </location>
</feature>
<dbReference type="InterPro" id="IPR033883">
    <property type="entry name" value="C2_III"/>
</dbReference>
<dbReference type="InterPro" id="IPR000008">
    <property type="entry name" value="C2_dom"/>
</dbReference>
<dbReference type="InterPro" id="IPR001300">
    <property type="entry name" value="Peptidase_C2_calpain_cat"/>
</dbReference>
<dbReference type="InterPro" id="IPR038765">
    <property type="entry name" value="Papain-like_cys_pep_sf"/>
</dbReference>
<dbReference type="PROSITE" id="PS50203">
    <property type="entry name" value="CALPAIN_CAT"/>
    <property type="match status" value="1"/>
</dbReference>
<dbReference type="Gene3D" id="2.60.120.380">
    <property type="match status" value="1"/>
</dbReference>
<evidence type="ECO:0000256" key="2">
    <source>
        <dbReference type="ARBA" id="ARBA00022670"/>
    </source>
</evidence>
<evidence type="ECO:0000259" key="7">
    <source>
        <dbReference type="PROSITE" id="PS50004"/>
    </source>
</evidence>
<keyword evidence="2" id="KW-0645">Protease</keyword>
<evidence type="ECO:0000256" key="4">
    <source>
        <dbReference type="ARBA" id="ARBA00022807"/>
    </source>
</evidence>
<dbReference type="STRING" id="947166.A0A1D1VYU7"/>
<dbReference type="Proteomes" id="UP000186922">
    <property type="component" value="Unassembled WGS sequence"/>
</dbReference>
<dbReference type="PANTHER" id="PTHR10183">
    <property type="entry name" value="CALPAIN"/>
    <property type="match status" value="1"/>
</dbReference>
<dbReference type="InterPro" id="IPR022682">
    <property type="entry name" value="Calpain_domain_III"/>
</dbReference>
<dbReference type="InterPro" id="IPR022684">
    <property type="entry name" value="Calpain_cysteine_protease"/>
</dbReference>
<dbReference type="AlphaFoldDB" id="A0A1D1VYU7"/>
<evidence type="ECO:0000259" key="8">
    <source>
        <dbReference type="PROSITE" id="PS50203"/>
    </source>
</evidence>
<dbReference type="Pfam" id="PF00648">
    <property type="entry name" value="Peptidase_C2"/>
    <property type="match status" value="1"/>
</dbReference>
<keyword evidence="4" id="KW-0788">Thiol protease</keyword>
<dbReference type="SUPFAM" id="SSF49562">
    <property type="entry name" value="C2 domain (Calcium/lipid-binding domain, CaLB)"/>
    <property type="match status" value="1"/>
</dbReference>
<dbReference type="EMBL" id="BDGG01000011">
    <property type="protein sequence ID" value="GAV05008.1"/>
    <property type="molecule type" value="Genomic_DNA"/>
</dbReference>
<comment type="caution">
    <text evidence="6">Lacks conserved residue(s) required for the propagation of feature annotation.</text>
</comment>
<proteinExistence type="inferred from homology"/>
<dbReference type="Pfam" id="PF00168">
    <property type="entry name" value="C2"/>
    <property type="match status" value="1"/>
</dbReference>
<dbReference type="Gene3D" id="3.90.70.10">
    <property type="entry name" value="Cysteine proteinases"/>
    <property type="match status" value="1"/>
</dbReference>
<evidence type="ECO:0000313" key="10">
    <source>
        <dbReference type="Proteomes" id="UP000186922"/>
    </source>
</evidence>
<evidence type="ECO:0000313" key="9">
    <source>
        <dbReference type="EMBL" id="GAV05008.1"/>
    </source>
</evidence>